<evidence type="ECO:0000313" key="2">
    <source>
        <dbReference type="EMBL" id="JAC02213.1"/>
    </source>
</evidence>
<dbReference type="OrthoDB" id="6334967at2759"/>
<evidence type="ECO:0000256" key="1">
    <source>
        <dbReference type="SAM" id="MobiDB-lite"/>
    </source>
</evidence>
<feature type="region of interest" description="Disordered" evidence="1">
    <location>
        <begin position="364"/>
        <end position="411"/>
    </location>
</feature>
<proteinExistence type="evidence at transcript level"/>
<feature type="compositionally biased region" description="Polar residues" evidence="1">
    <location>
        <begin position="275"/>
        <end position="300"/>
    </location>
</feature>
<organism evidence="2">
    <name type="scientific">Ceratitis capitata</name>
    <name type="common">Mediterranean fruit fly</name>
    <name type="synonym">Tephritis capitata</name>
    <dbReference type="NCBI Taxonomy" id="7213"/>
    <lineage>
        <taxon>Eukaryota</taxon>
        <taxon>Metazoa</taxon>
        <taxon>Ecdysozoa</taxon>
        <taxon>Arthropoda</taxon>
        <taxon>Hexapoda</taxon>
        <taxon>Insecta</taxon>
        <taxon>Pterygota</taxon>
        <taxon>Neoptera</taxon>
        <taxon>Endopterygota</taxon>
        <taxon>Diptera</taxon>
        <taxon>Brachycera</taxon>
        <taxon>Muscomorpha</taxon>
        <taxon>Tephritoidea</taxon>
        <taxon>Tephritidae</taxon>
        <taxon>Ceratitis</taxon>
        <taxon>Ceratitis</taxon>
    </lineage>
</organism>
<name>W8BSS7_CERCA</name>
<reference evidence="2" key="2">
    <citation type="journal article" date="2014" name="BMC Genomics">
        <title>A genomic perspective to assessing quality of mass-reared SIT flies used in Mediterranean fruit fly (Ceratitis capitata) eradication in California.</title>
        <authorList>
            <person name="Calla B."/>
            <person name="Hall B."/>
            <person name="Hou S."/>
            <person name="Geib S.M."/>
        </authorList>
    </citation>
    <scope>NUCLEOTIDE SEQUENCE</scope>
</reference>
<feature type="region of interest" description="Disordered" evidence="1">
    <location>
        <begin position="274"/>
        <end position="319"/>
    </location>
</feature>
<dbReference type="EMBL" id="GAMC01004343">
    <property type="protein sequence ID" value="JAC02213.1"/>
    <property type="molecule type" value="mRNA"/>
</dbReference>
<feature type="compositionally biased region" description="Basic residues" evidence="1">
    <location>
        <begin position="393"/>
        <end position="405"/>
    </location>
</feature>
<accession>W8BSS7</accession>
<sequence>MKRNKVEQMAGSNLSTQTRQTAQSIKITTSIFTHTGSAAGTHTSQQRRKCTKFAKKQPRRWRPSCDICPSTMRTTNTHANLTWLMLLLTVGTIQICHTADAHMPHAHNGGIFSTHFIPLPDFRPLRMARYSQPLHGAAEWASSDDDSNSFRPIIPTDISPEYIAHNVFTKTGQYHVFEPVTSDLRATMTMNRAAEDTVNNIDTKNSNNNTNFESDISKTTIEKLTGRTEVAETKRPAYEGRRQDSAYEAAAESLVSLSNSNNGKTLDKTAEAVANKTSQSSMATHKSKALPNTFSSSQANAGGGKLQNGNKAPPLQIPDVSQNAVSNDIKELEALLVEYAESFFNKAQYEPSSELVNALQSNHSSTVDGLPLADGPYKERPTRHANASPLPQPHHHFHHHHHHQQLLHQQQHLHTSPVVIRKADGDVSVNIPRAMESGRLLFFSGLKKALWPIYMGLQVLKSLLFALFLPTLIGSVGKLLGKGIISGSAPLFIRPPDAPQDLDFRDNTINFDDEKFAAVDEGTKEDGYAYNQAEASQTHYTYNAGGEINRIEQQNKMPDTYLSALQTIGSASFKNSGSLSGSFSGGGLGGGAGLGAPLRTKPVAPANMDTFQKFQKVPASSLLLSNYDPFYSPLLSRLDSVFAQLKLNSDNENCREKLICLMYANPAKYAPYSNLVSAQLSRELNELRKPTSDNPDILRFFKYMRAAKDGQDGIDCEKSFDRCSEFKDFENPAMVSTYHDINKLVQARKLT</sequence>
<reference evidence="2" key="1">
    <citation type="submission" date="2013-07" db="EMBL/GenBank/DDBJ databases">
        <authorList>
            <person name="Geib S."/>
        </authorList>
    </citation>
    <scope>NUCLEOTIDE SEQUENCE</scope>
</reference>
<dbReference type="AlphaFoldDB" id="W8BSS7"/>
<protein>
    <submittedName>
        <fullName evidence="2">Uncharacterized protein</fullName>
    </submittedName>
</protein>